<feature type="region of interest" description="Disordered" evidence="1">
    <location>
        <begin position="95"/>
        <end position="127"/>
    </location>
</feature>
<reference evidence="2" key="1">
    <citation type="submission" date="2022-05" db="EMBL/GenBank/DDBJ databases">
        <authorList>
            <person name="Okamura Y."/>
        </authorList>
    </citation>
    <scope>NUCLEOTIDE SEQUENCE</scope>
</reference>
<feature type="compositionally biased region" description="Pro residues" evidence="1">
    <location>
        <begin position="1"/>
        <end position="19"/>
    </location>
</feature>
<evidence type="ECO:0000313" key="2">
    <source>
        <dbReference type="EMBL" id="CAH4011521.1"/>
    </source>
</evidence>
<organism evidence="2 3">
    <name type="scientific">Pieris brassicae</name>
    <name type="common">White butterfly</name>
    <name type="synonym">Large white butterfly</name>
    <dbReference type="NCBI Taxonomy" id="7116"/>
    <lineage>
        <taxon>Eukaryota</taxon>
        <taxon>Metazoa</taxon>
        <taxon>Ecdysozoa</taxon>
        <taxon>Arthropoda</taxon>
        <taxon>Hexapoda</taxon>
        <taxon>Insecta</taxon>
        <taxon>Pterygota</taxon>
        <taxon>Neoptera</taxon>
        <taxon>Endopterygota</taxon>
        <taxon>Lepidoptera</taxon>
        <taxon>Glossata</taxon>
        <taxon>Ditrysia</taxon>
        <taxon>Papilionoidea</taxon>
        <taxon>Pieridae</taxon>
        <taxon>Pierinae</taxon>
        <taxon>Pieris</taxon>
    </lineage>
</organism>
<feature type="compositionally biased region" description="Pro residues" evidence="1">
    <location>
        <begin position="249"/>
        <end position="261"/>
    </location>
</feature>
<feature type="compositionally biased region" description="Low complexity" evidence="1">
    <location>
        <begin position="20"/>
        <end position="30"/>
    </location>
</feature>
<gene>
    <name evidence="2" type="ORF">PIBRA_LOCUS3169</name>
</gene>
<feature type="compositionally biased region" description="Low complexity" evidence="1">
    <location>
        <begin position="218"/>
        <end position="231"/>
    </location>
</feature>
<dbReference type="Proteomes" id="UP001152562">
    <property type="component" value="Unassembled WGS sequence"/>
</dbReference>
<name>A0A9P0T2J3_PIEBR</name>
<feature type="region of interest" description="Disordered" evidence="1">
    <location>
        <begin position="1"/>
        <end position="34"/>
    </location>
</feature>
<comment type="caution">
    <text evidence="2">The sequence shown here is derived from an EMBL/GenBank/DDBJ whole genome shotgun (WGS) entry which is preliminary data.</text>
</comment>
<feature type="region of interest" description="Disordered" evidence="1">
    <location>
        <begin position="218"/>
        <end position="302"/>
    </location>
</feature>
<sequence length="302" mass="32516">MLPRTPPKPSKNAPTPSPPATTTSPIQTPAEMLSPTFTRPIRSAISANLEMANEYRYTGLQALAASRNIKGELKTAITEAIEGLFGVIKLIEPSTTTRSTPSTPPTPKPLTPQVTKTTTTATTNTTDTTNTTQLLHKLEAHSRLLEDSTRAMQEYTKTIRARPKPAPTDLPPVATDRHYRTYATAAAAPKPPAGPTFIVSGEGLDTAEQLLKQITQTRLPEPSHPLLRPLPLQSPPYTEGQCREATETGPPPLCPEKPAPDSPQEAFPHLSAFYELTGRGAPTDHHPVPGAPPDGPFPLPHR</sequence>
<protein>
    <submittedName>
        <fullName evidence="2">Uncharacterized protein</fullName>
    </submittedName>
</protein>
<accession>A0A9P0T2J3</accession>
<feature type="compositionally biased region" description="Pro residues" evidence="1">
    <location>
        <begin position="289"/>
        <end position="302"/>
    </location>
</feature>
<evidence type="ECO:0000256" key="1">
    <source>
        <dbReference type="SAM" id="MobiDB-lite"/>
    </source>
</evidence>
<dbReference type="AlphaFoldDB" id="A0A9P0T2J3"/>
<keyword evidence="3" id="KW-1185">Reference proteome</keyword>
<evidence type="ECO:0000313" key="3">
    <source>
        <dbReference type="Proteomes" id="UP001152562"/>
    </source>
</evidence>
<feature type="compositionally biased region" description="Low complexity" evidence="1">
    <location>
        <begin position="111"/>
        <end position="127"/>
    </location>
</feature>
<proteinExistence type="predicted"/>
<dbReference type="EMBL" id="CALOZG010000004">
    <property type="protein sequence ID" value="CAH4011521.1"/>
    <property type="molecule type" value="Genomic_DNA"/>
</dbReference>